<protein>
    <submittedName>
        <fullName evidence="2">Uncharacterized protein</fullName>
    </submittedName>
</protein>
<proteinExistence type="predicted"/>
<keyword evidence="1" id="KW-0732">Signal</keyword>
<gene>
    <name evidence="2" type="ORF">AFUS01_LOCUS1621</name>
</gene>
<dbReference type="EMBL" id="CAJVCH010008999">
    <property type="protein sequence ID" value="CAG7665443.1"/>
    <property type="molecule type" value="Genomic_DNA"/>
</dbReference>
<reference evidence="2" key="1">
    <citation type="submission" date="2021-06" db="EMBL/GenBank/DDBJ databases">
        <authorList>
            <person name="Hodson N. C."/>
            <person name="Mongue J. A."/>
            <person name="Jaron S. K."/>
        </authorList>
    </citation>
    <scope>NUCLEOTIDE SEQUENCE</scope>
</reference>
<sequence>MNLLGFTFSFAFCIAATLGLKQYEDLRSKFPENEVINWVPSKTLKASFPYYLSGVSEEGEPSKFLLFVRK</sequence>
<evidence type="ECO:0000313" key="2">
    <source>
        <dbReference type="EMBL" id="CAG7665443.1"/>
    </source>
</evidence>
<dbReference type="AlphaFoldDB" id="A0A8J2NMD9"/>
<accession>A0A8J2NMD9</accession>
<evidence type="ECO:0000313" key="3">
    <source>
        <dbReference type="Proteomes" id="UP000708208"/>
    </source>
</evidence>
<comment type="caution">
    <text evidence="2">The sequence shown here is derived from an EMBL/GenBank/DDBJ whole genome shotgun (WGS) entry which is preliminary data.</text>
</comment>
<evidence type="ECO:0000256" key="1">
    <source>
        <dbReference type="SAM" id="SignalP"/>
    </source>
</evidence>
<keyword evidence="3" id="KW-1185">Reference proteome</keyword>
<organism evidence="2 3">
    <name type="scientific">Allacma fusca</name>
    <dbReference type="NCBI Taxonomy" id="39272"/>
    <lineage>
        <taxon>Eukaryota</taxon>
        <taxon>Metazoa</taxon>
        <taxon>Ecdysozoa</taxon>
        <taxon>Arthropoda</taxon>
        <taxon>Hexapoda</taxon>
        <taxon>Collembola</taxon>
        <taxon>Symphypleona</taxon>
        <taxon>Sminthuridae</taxon>
        <taxon>Allacma</taxon>
    </lineage>
</organism>
<dbReference type="Proteomes" id="UP000708208">
    <property type="component" value="Unassembled WGS sequence"/>
</dbReference>
<feature type="chain" id="PRO_5035220007" evidence="1">
    <location>
        <begin position="20"/>
        <end position="70"/>
    </location>
</feature>
<name>A0A8J2NMD9_9HEXA</name>
<feature type="signal peptide" evidence="1">
    <location>
        <begin position="1"/>
        <end position="19"/>
    </location>
</feature>